<dbReference type="OrthoDB" id="9799326at2"/>
<name>S0G3C2_9BACT</name>
<sequence>MSTPQHCPGFENFKNLKSFTCKCPACDASKEIFSDEFDKPHKCDKCGAEIDFTTCTYDAGTK</sequence>
<organism evidence="1 2">
    <name type="scientific">Desulfotignum phosphitoxidans DSM 13687</name>
    <dbReference type="NCBI Taxonomy" id="1286635"/>
    <lineage>
        <taxon>Bacteria</taxon>
        <taxon>Pseudomonadati</taxon>
        <taxon>Thermodesulfobacteriota</taxon>
        <taxon>Desulfobacteria</taxon>
        <taxon>Desulfobacterales</taxon>
        <taxon>Desulfobacteraceae</taxon>
        <taxon>Desulfotignum</taxon>
    </lineage>
</organism>
<comment type="caution">
    <text evidence="1">The sequence shown here is derived from an EMBL/GenBank/DDBJ whole genome shotgun (WGS) entry which is preliminary data.</text>
</comment>
<proteinExistence type="predicted"/>
<dbReference type="EMBL" id="APJX01000009">
    <property type="protein sequence ID" value="EMS78266.1"/>
    <property type="molecule type" value="Genomic_DNA"/>
</dbReference>
<reference evidence="1 2" key="1">
    <citation type="journal article" date="2013" name="Genome Announc.">
        <title>Draft Genome Sequence of Desulfotignum phosphitoxidans DSM 13687 Strain FiPS-3.</title>
        <authorList>
            <person name="Poehlein A."/>
            <person name="Daniel R."/>
            <person name="Simeonova D.D."/>
        </authorList>
    </citation>
    <scope>NUCLEOTIDE SEQUENCE [LARGE SCALE GENOMIC DNA]</scope>
    <source>
        <strain evidence="1 2">DSM 13687</strain>
    </source>
</reference>
<dbReference type="Proteomes" id="UP000014216">
    <property type="component" value="Unassembled WGS sequence"/>
</dbReference>
<dbReference type="RefSeq" id="WP_006967697.1">
    <property type="nucleotide sequence ID" value="NZ_APJX01000009.1"/>
</dbReference>
<accession>S0G3C2</accession>
<protein>
    <submittedName>
        <fullName evidence="1">Uncharacterized protein</fullName>
    </submittedName>
</protein>
<gene>
    <name evidence="1" type="ORF">Dpo_9c00980</name>
</gene>
<evidence type="ECO:0000313" key="1">
    <source>
        <dbReference type="EMBL" id="EMS78266.1"/>
    </source>
</evidence>
<evidence type="ECO:0000313" key="2">
    <source>
        <dbReference type="Proteomes" id="UP000014216"/>
    </source>
</evidence>
<dbReference type="AlphaFoldDB" id="S0G3C2"/>
<keyword evidence="2" id="KW-1185">Reference proteome</keyword>